<dbReference type="InterPro" id="IPR003961">
    <property type="entry name" value="FN3_dom"/>
</dbReference>
<dbReference type="Gene3D" id="2.60.40.10">
    <property type="entry name" value="Immunoglobulins"/>
    <property type="match status" value="1"/>
</dbReference>
<comment type="caution">
    <text evidence="2">The sequence shown here is derived from an EMBL/GenBank/DDBJ whole genome shotgun (WGS) entry which is preliminary data.</text>
</comment>
<evidence type="ECO:0000256" key="1">
    <source>
        <dbReference type="SAM" id="SignalP"/>
    </source>
</evidence>
<evidence type="ECO:0000313" key="2">
    <source>
        <dbReference type="EMBL" id="GGE42478.1"/>
    </source>
</evidence>
<feature type="signal peptide" evidence="1">
    <location>
        <begin position="1"/>
        <end position="20"/>
    </location>
</feature>
<protein>
    <recommendedName>
        <fullName evidence="4">Fibronectin type-III domain-containing protein</fullName>
    </recommendedName>
</protein>
<dbReference type="InterPro" id="IPR013783">
    <property type="entry name" value="Ig-like_fold"/>
</dbReference>
<sequence length="386" mass="44906">MKYLKLLLILVILLSISCSDDENNLINLDNSFEINVQNIGATSADIIWELNEENMLDDTYFSLYVNESLVDDQISIKEYYLENLSPSTEYNIRLEFKNINNNLVSISDSFTTQSNGKFLLTKYFFGDTMINLKYNENENLTEKLLETNHYHGTGYVYYYNSNGNLRTVMNASGYYGSAQISYSPNGLFDNIIWRNGFDVYYKYGYDNFTSNSYTLTNKHINEFLGEEILQFEKNVEYTLDYEGRLTSTIYTNVNTQETNSIYFDYSESGNLIEISYDDNILNIEYDQKNNFHTYNPFLAENANVSHLVDVGGLLYLDEPLREILKFLPNLKYINKNNPVKYTLNGTETKTFEYDYNDMNYPTSIIVKEGDEILLNIGLEYIPSQLN</sequence>
<dbReference type="PROSITE" id="PS51257">
    <property type="entry name" value="PROKAR_LIPOPROTEIN"/>
    <property type="match status" value="1"/>
</dbReference>
<gene>
    <name evidence="2" type="ORF">GCM10010832_23030</name>
</gene>
<organism evidence="2 3">
    <name type="scientific">Psychroflexus planctonicus</name>
    <dbReference type="NCBI Taxonomy" id="1526575"/>
    <lineage>
        <taxon>Bacteria</taxon>
        <taxon>Pseudomonadati</taxon>
        <taxon>Bacteroidota</taxon>
        <taxon>Flavobacteriia</taxon>
        <taxon>Flavobacteriales</taxon>
        <taxon>Flavobacteriaceae</taxon>
        <taxon>Psychroflexus</taxon>
    </lineage>
</organism>
<dbReference type="RefSeq" id="WP_188459293.1">
    <property type="nucleotide sequence ID" value="NZ_BMGM01000011.1"/>
</dbReference>
<evidence type="ECO:0000313" key="3">
    <source>
        <dbReference type="Proteomes" id="UP000599179"/>
    </source>
</evidence>
<evidence type="ECO:0008006" key="4">
    <source>
        <dbReference type="Google" id="ProtNLM"/>
    </source>
</evidence>
<feature type="chain" id="PRO_5046419375" description="Fibronectin type-III domain-containing protein" evidence="1">
    <location>
        <begin position="21"/>
        <end position="386"/>
    </location>
</feature>
<name>A0ABQ1SMR2_9FLAO</name>
<dbReference type="CDD" id="cd00063">
    <property type="entry name" value="FN3"/>
    <property type="match status" value="1"/>
</dbReference>
<keyword evidence="3" id="KW-1185">Reference proteome</keyword>
<dbReference type="InterPro" id="IPR036116">
    <property type="entry name" value="FN3_sf"/>
</dbReference>
<keyword evidence="1" id="KW-0732">Signal</keyword>
<reference evidence="3" key="1">
    <citation type="journal article" date="2019" name="Int. J. Syst. Evol. Microbiol.">
        <title>The Global Catalogue of Microorganisms (GCM) 10K type strain sequencing project: providing services to taxonomists for standard genome sequencing and annotation.</title>
        <authorList>
            <consortium name="The Broad Institute Genomics Platform"/>
            <consortium name="The Broad Institute Genome Sequencing Center for Infectious Disease"/>
            <person name="Wu L."/>
            <person name="Ma J."/>
        </authorList>
    </citation>
    <scope>NUCLEOTIDE SEQUENCE [LARGE SCALE GENOMIC DNA]</scope>
    <source>
        <strain evidence="3">CGMCC 1.12931</strain>
    </source>
</reference>
<dbReference type="EMBL" id="BMGM01000011">
    <property type="protein sequence ID" value="GGE42478.1"/>
    <property type="molecule type" value="Genomic_DNA"/>
</dbReference>
<accession>A0ABQ1SMR2</accession>
<dbReference type="SUPFAM" id="SSF49265">
    <property type="entry name" value="Fibronectin type III"/>
    <property type="match status" value="1"/>
</dbReference>
<proteinExistence type="predicted"/>
<dbReference type="Proteomes" id="UP000599179">
    <property type="component" value="Unassembled WGS sequence"/>
</dbReference>